<keyword evidence="1" id="KW-1133">Transmembrane helix</keyword>
<feature type="non-terminal residue" evidence="2">
    <location>
        <position position="1"/>
    </location>
</feature>
<reference evidence="2" key="1">
    <citation type="journal article" date="2014" name="Front. Microbiol.">
        <title>High frequency of phylogenetically diverse reductive dehalogenase-homologous genes in deep subseafloor sedimentary metagenomes.</title>
        <authorList>
            <person name="Kawai M."/>
            <person name="Futagami T."/>
            <person name="Toyoda A."/>
            <person name="Takaki Y."/>
            <person name="Nishi S."/>
            <person name="Hori S."/>
            <person name="Arai W."/>
            <person name="Tsubouchi T."/>
            <person name="Morono Y."/>
            <person name="Uchiyama I."/>
            <person name="Ito T."/>
            <person name="Fujiyama A."/>
            <person name="Inagaki F."/>
            <person name="Takami H."/>
        </authorList>
    </citation>
    <scope>NUCLEOTIDE SEQUENCE</scope>
    <source>
        <strain evidence="2">Expedition CK06-06</strain>
    </source>
</reference>
<evidence type="ECO:0000313" key="2">
    <source>
        <dbReference type="EMBL" id="GAI55544.1"/>
    </source>
</evidence>
<accession>X1RJ19</accession>
<protein>
    <submittedName>
        <fullName evidence="2">Uncharacterized protein</fullName>
    </submittedName>
</protein>
<name>X1RJ19_9ZZZZ</name>
<feature type="non-terminal residue" evidence="2">
    <location>
        <position position="227"/>
    </location>
</feature>
<gene>
    <name evidence="2" type="ORF">S06H3_56828</name>
</gene>
<organism evidence="2">
    <name type="scientific">marine sediment metagenome</name>
    <dbReference type="NCBI Taxonomy" id="412755"/>
    <lineage>
        <taxon>unclassified sequences</taxon>
        <taxon>metagenomes</taxon>
        <taxon>ecological metagenomes</taxon>
    </lineage>
</organism>
<keyword evidence="1" id="KW-0472">Membrane</keyword>
<comment type="caution">
    <text evidence="2">The sequence shown here is derived from an EMBL/GenBank/DDBJ whole genome shotgun (WGS) entry which is preliminary data.</text>
</comment>
<sequence length="227" mass="26337">FILLTLVAIFLMAGANPPFGRLNLFFAMHIPFFTDIVSIPYRIFGMYISLGFSILICYVLVKIHDLLHKKELFRIVHRWRLKIFIILALIMVILLSGFYVFPLWTGSVFHPGNKAVASNRYKIPNYYSEAEAYFKEKNEEFRIFQVPYSIIYYRYLWEPAGYFGPDLTNYILNKTVIGGLNSYGGLGKKTAELMLKEDNNNIAKILPFMNGKYILLHGDADFELMLD</sequence>
<dbReference type="EMBL" id="BARV01036597">
    <property type="protein sequence ID" value="GAI55544.1"/>
    <property type="molecule type" value="Genomic_DNA"/>
</dbReference>
<feature type="transmembrane region" description="Helical" evidence="1">
    <location>
        <begin position="81"/>
        <end position="104"/>
    </location>
</feature>
<proteinExistence type="predicted"/>
<keyword evidence="1" id="KW-0812">Transmembrane</keyword>
<feature type="transmembrane region" description="Helical" evidence="1">
    <location>
        <begin position="39"/>
        <end position="61"/>
    </location>
</feature>
<evidence type="ECO:0000256" key="1">
    <source>
        <dbReference type="SAM" id="Phobius"/>
    </source>
</evidence>
<dbReference type="AlphaFoldDB" id="X1RJ19"/>